<sequence length="88" mass="10513">MKSIILFIFFAGIIMLIHGIYDQKYKTLQQNVRVEYRFIPRTYYEEQLAENPNVASNYKNMFQKESPWFERNVGMANPMKETNNPNAK</sequence>
<name>A0A6C0BF07_9ZZZZ</name>
<protein>
    <submittedName>
        <fullName evidence="1">Uncharacterized protein</fullName>
    </submittedName>
</protein>
<dbReference type="EMBL" id="MN739144">
    <property type="protein sequence ID" value="QHS90726.1"/>
    <property type="molecule type" value="Genomic_DNA"/>
</dbReference>
<organism evidence="1">
    <name type="scientific">viral metagenome</name>
    <dbReference type="NCBI Taxonomy" id="1070528"/>
    <lineage>
        <taxon>unclassified sequences</taxon>
        <taxon>metagenomes</taxon>
        <taxon>organismal metagenomes</taxon>
    </lineage>
</organism>
<evidence type="ECO:0000313" key="1">
    <source>
        <dbReference type="EMBL" id="QHS90726.1"/>
    </source>
</evidence>
<dbReference type="AlphaFoldDB" id="A0A6C0BF07"/>
<reference evidence="1" key="1">
    <citation type="journal article" date="2020" name="Nature">
        <title>Giant virus diversity and host interactions through global metagenomics.</title>
        <authorList>
            <person name="Schulz F."/>
            <person name="Roux S."/>
            <person name="Paez-Espino D."/>
            <person name="Jungbluth S."/>
            <person name="Walsh D.A."/>
            <person name="Denef V.J."/>
            <person name="McMahon K.D."/>
            <person name="Konstantinidis K.T."/>
            <person name="Eloe-Fadrosh E.A."/>
            <person name="Kyrpides N.C."/>
            <person name="Woyke T."/>
        </authorList>
    </citation>
    <scope>NUCLEOTIDE SEQUENCE</scope>
    <source>
        <strain evidence="1">GVMAG-M-3300010354-11</strain>
    </source>
</reference>
<proteinExistence type="predicted"/>
<accession>A0A6C0BF07</accession>